<protein>
    <recommendedName>
        <fullName evidence="4">DUF4399 domain-containing protein</fullName>
    </recommendedName>
</protein>
<evidence type="ECO:0000313" key="2">
    <source>
        <dbReference type="EMBL" id="ODA35128.1"/>
    </source>
</evidence>
<keyword evidence="3" id="KW-1185">Reference proteome</keyword>
<dbReference type="OrthoDB" id="6385276at2"/>
<sequence length="139" mass="15761">MIRHTFLTVALFLFCCNAVAGKMAHHHSHAKSLDVSEAENIPEVKVIAYRDTMKGWNLHIATKHFRFSPENVNKAHKEGEGHGHLYIDGKKLTRIYSHWYYLSDLSPGKHKITVSLNANNHASLAVHGKKIVDEIEVIQ</sequence>
<dbReference type="STRING" id="1080227.A8L45_05500"/>
<evidence type="ECO:0000313" key="3">
    <source>
        <dbReference type="Proteomes" id="UP000094936"/>
    </source>
</evidence>
<evidence type="ECO:0000256" key="1">
    <source>
        <dbReference type="SAM" id="SignalP"/>
    </source>
</evidence>
<dbReference type="EMBL" id="LYBM01000006">
    <property type="protein sequence ID" value="ODA35128.1"/>
    <property type="molecule type" value="Genomic_DNA"/>
</dbReference>
<accession>A0A1C3EPF3</accession>
<keyword evidence="1" id="KW-0732">Signal</keyword>
<name>A0A1C3EPF3_9GAMM</name>
<organism evidence="2 3">
    <name type="scientific">Veronia pacifica</name>
    <dbReference type="NCBI Taxonomy" id="1080227"/>
    <lineage>
        <taxon>Bacteria</taxon>
        <taxon>Pseudomonadati</taxon>
        <taxon>Pseudomonadota</taxon>
        <taxon>Gammaproteobacteria</taxon>
        <taxon>Vibrionales</taxon>
        <taxon>Vibrionaceae</taxon>
        <taxon>Veronia</taxon>
    </lineage>
</organism>
<dbReference type="AlphaFoldDB" id="A0A1C3EPF3"/>
<reference evidence="2 3" key="1">
    <citation type="submission" date="2016-05" db="EMBL/GenBank/DDBJ databases">
        <title>Genomic Taxonomy of the Vibrionaceae.</title>
        <authorList>
            <person name="Gomez-Gil B."/>
            <person name="Enciso-Ibarra J."/>
        </authorList>
    </citation>
    <scope>NUCLEOTIDE SEQUENCE [LARGE SCALE GENOMIC DNA]</scope>
    <source>
        <strain evidence="2 3">CAIM 1920</strain>
    </source>
</reference>
<dbReference type="RefSeq" id="WP_068900041.1">
    <property type="nucleotide sequence ID" value="NZ_JBHUIF010000013.1"/>
</dbReference>
<proteinExistence type="predicted"/>
<evidence type="ECO:0008006" key="4">
    <source>
        <dbReference type="Google" id="ProtNLM"/>
    </source>
</evidence>
<dbReference type="Proteomes" id="UP000094936">
    <property type="component" value="Unassembled WGS sequence"/>
</dbReference>
<feature type="chain" id="PRO_5008673287" description="DUF4399 domain-containing protein" evidence="1">
    <location>
        <begin position="21"/>
        <end position="139"/>
    </location>
</feature>
<feature type="signal peptide" evidence="1">
    <location>
        <begin position="1"/>
        <end position="20"/>
    </location>
</feature>
<gene>
    <name evidence="2" type="ORF">A8L45_05500</name>
</gene>
<comment type="caution">
    <text evidence="2">The sequence shown here is derived from an EMBL/GenBank/DDBJ whole genome shotgun (WGS) entry which is preliminary data.</text>
</comment>